<reference evidence="2" key="1">
    <citation type="journal article" date="2020" name="Nature">
        <title>Giant virus diversity and host interactions through global metagenomics.</title>
        <authorList>
            <person name="Schulz F."/>
            <person name="Roux S."/>
            <person name="Paez-Espino D."/>
            <person name="Jungbluth S."/>
            <person name="Walsh D.A."/>
            <person name="Denef V.J."/>
            <person name="McMahon K.D."/>
            <person name="Konstantinidis K.T."/>
            <person name="Eloe-Fadrosh E.A."/>
            <person name="Kyrpides N.C."/>
            <person name="Woyke T."/>
        </authorList>
    </citation>
    <scope>NUCLEOTIDE SEQUENCE</scope>
    <source>
        <strain evidence="2">GVMAG-S-1014582-52</strain>
    </source>
</reference>
<feature type="transmembrane region" description="Helical" evidence="1">
    <location>
        <begin position="49"/>
        <end position="66"/>
    </location>
</feature>
<organism evidence="2">
    <name type="scientific">viral metagenome</name>
    <dbReference type="NCBI Taxonomy" id="1070528"/>
    <lineage>
        <taxon>unclassified sequences</taxon>
        <taxon>metagenomes</taxon>
        <taxon>organismal metagenomes</taxon>
    </lineage>
</organism>
<keyword evidence="1" id="KW-0472">Membrane</keyword>
<dbReference type="AlphaFoldDB" id="A0A6C0LV90"/>
<keyword evidence="1" id="KW-0812">Transmembrane</keyword>
<feature type="transmembrane region" description="Helical" evidence="1">
    <location>
        <begin position="9"/>
        <end position="29"/>
    </location>
</feature>
<keyword evidence="1" id="KW-1133">Transmembrane helix</keyword>
<protein>
    <submittedName>
        <fullName evidence="2">Uncharacterized protein</fullName>
    </submittedName>
</protein>
<name>A0A6C0LV90_9ZZZZ</name>
<proteinExistence type="predicted"/>
<evidence type="ECO:0000313" key="2">
    <source>
        <dbReference type="EMBL" id="QHU33152.1"/>
    </source>
</evidence>
<dbReference type="EMBL" id="MN740556">
    <property type="protein sequence ID" value="QHU33152.1"/>
    <property type="molecule type" value="Genomic_DNA"/>
</dbReference>
<sequence length="104" mass="12214">MDIRIFKNSYITAIVIFFTLCIICYLTGIGNKNIILPDGKIVKKFNWKYPFAISLIVWVIWYFWIFPPQDSNNLKQNINPNKTITNLIGGNNIDVQRIDMTNWN</sequence>
<accession>A0A6C0LV90</accession>
<evidence type="ECO:0000256" key="1">
    <source>
        <dbReference type="SAM" id="Phobius"/>
    </source>
</evidence>